<organism evidence="1 2">
    <name type="scientific">Paramicrosporidium saccamoebae</name>
    <dbReference type="NCBI Taxonomy" id="1246581"/>
    <lineage>
        <taxon>Eukaryota</taxon>
        <taxon>Fungi</taxon>
        <taxon>Fungi incertae sedis</taxon>
        <taxon>Cryptomycota</taxon>
        <taxon>Cryptomycota incertae sedis</taxon>
        <taxon>Paramicrosporidium</taxon>
    </lineage>
</organism>
<comment type="caution">
    <text evidence="1">The sequence shown here is derived from an EMBL/GenBank/DDBJ whole genome shotgun (WGS) entry which is preliminary data.</text>
</comment>
<protein>
    <submittedName>
        <fullName evidence="1">Uncharacterized protein</fullName>
    </submittedName>
</protein>
<dbReference type="Proteomes" id="UP000240830">
    <property type="component" value="Unassembled WGS sequence"/>
</dbReference>
<reference evidence="1 2" key="1">
    <citation type="submission" date="2016-10" db="EMBL/GenBank/DDBJ databases">
        <title>The genome of Paramicrosporidium saccamoebae is the missing link in understanding Cryptomycota and Microsporidia evolution.</title>
        <authorList>
            <person name="Quandt C.A."/>
            <person name="Beaudet D."/>
            <person name="Corsaro D."/>
            <person name="Michel R."/>
            <person name="Corradi N."/>
            <person name="James T."/>
        </authorList>
    </citation>
    <scope>NUCLEOTIDE SEQUENCE [LARGE SCALE GENOMIC DNA]</scope>
    <source>
        <strain evidence="1 2">KSL3</strain>
    </source>
</reference>
<dbReference type="AlphaFoldDB" id="A0A2H9TNE7"/>
<gene>
    <name evidence="1" type="ORF">PSACC_00920</name>
</gene>
<proteinExistence type="predicted"/>
<name>A0A2H9TNE7_9FUNG</name>
<sequence length="91" mass="10063">MATLNVTVNKRPWSLYVLRIRAGILPEPFGLCSMTVSGSPDPHYLRFASDPTISDNTVELPTWLFNYMNCPSMVDIQAVKESGMVALASDI</sequence>
<evidence type="ECO:0000313" key="1">
    <source>
        <dbReference type="EMBL" id="PJF19249.1"/>
    </source>
</evidence>
<dbReference type="EMBL" id="MTSL01000072">
    <property type="protein sequence ID" value="PJF19249.1"/>
    <property type="molecule type" value="Genomic_DNA"/>
</dbReference>
<accession>A0A2H9TNE7</accession>
<evidence type="ECO:0000313" key="2">
    <source>
        <dbReference type="Proteomes" id="UP000240830"/>
    </source>
</evidence>
<keyword evidence="2" id="KW-1185">Reference proteome</keyword>